<evidence type="ECO:0000256" key="5">
    <source>
        <dbReference type="SAM" id="Phobius"/>
    </source>
</evidence>
<feature type="transmembrane region" description="Helical" evidence="5">
    <location>
        <begin position="159"/>
        <end position="182"/>
    </location>
</feature>
<gene>
    <name evidence="6" type="ORF">OHC33_001709</name>
</gene>
<organism evidence="6 7">
    <name type="scientific">Knufia fluminis</name>
    <dbReference type="NCBI Taxonomy" id="191047"/>
    <lineage>
        <taxon>Eukaryota</taxon>
        <taxon>Fungi</taxon>
        <taxon>Dikarya</taxon>
        <taxon>Ascomycota</taxon>
        <taxon>Pezizomycotina</taxon>
        <taxon>Eurotiomycetes</taxon>
        <taxon>Chaetothyriomycetidae</taxon>
        <taxon>Chaetothyriales</taxon>
        <taxon>Trichomeriaceae</taxon>
        <taxon>Knufia</taxon>
    </lineage>
</organism>
<evidence type="ECO:0008006" key="8">
    <source>
        <dbReference type="Google" id="ProtNLM"/>
    </source>
</evidence>
<evidence type="ECO:0000313" key="7">
    <source>
        <dbReference type="Proteomes" id="UP001316803"/>
    </source>
</evidence>
<evidence type="ECO:0000313" key="6">
    <source>
        <dbReference type="EMBL" id="KAK5957336.1"/>
    </source>
</evidence>
<proteinExistence type="predicted"/>
<accession>A0AAN8IAX7</accession>
<evidence type="ECO:0000256" key="1">
    <source>
        <dbReference type="ARBA" id="ARBA00004141"/>
    </source>
</evidence>
<feature type="transmembrane region" description="Helical" evidence="5">
    <location>
        <begin position="217"/>
        <end position="235"/>
    </location>
</feature>
<comment type="subcellular location">
    <subcellularLocation>
        <location evidence="1">Membrane</location>
        <topology evidence="1">Multi-pass membrane protein</topology>
    </subcellularLocation>
</comment>
<dbReference type="InterPro" id="IPR007568">
    <property type="entry name" value="RTA1"/>
</dbReference>
<dbReference type="GO" id="GO:0005886">
    <property type="term" value="C:plasma membrane"/>
    <property type="evidence" value="ECO:0007669"/>
    <property type="project" value="TreeGrafter"/>
</dbReference>
<evidence type="ECO:0000256" key="2">
    <source>
        <dbReference type="ARBA" id="ARBA00022692"/>
    </source>
</evidence>
<feature type="transmembrane region" description="Helical" evidence="5">
    <location>
        <begin position="255"/>
        <end position="280"/>
    </location>
</feature>
<feature type="transmembrane region" description="Helical" evidence="5">
    <location>
        <begin position="117"/>
        <end position="139"/>
    </location>
</feature>
<comment type="caution">
    <text evidence="6">The sequence shown here is derived from an EMBL/GenBank/DDBJ whole genome shotgun (WGS) entry which is preliminary data.</text>
</comment>
<sequence>MSEEQFYPSYNTCEEVTAQCPVEATTYGYFPDLPANAFFTAAFGLLLIISLVIGIRRKTWSYTAFLGVGAFGEFVGYVGRILMHNNPWNSGGFQMQICCLHLVMYCGPQYSRLKPRLYPWIFVGCDFGSIVLQAIGGGVAASAGDSNDPKLLDAGNGLIVAGISFQVATMAVCGVLAADFFIRFLKSKPSLSSQEKPDKTAYEAELSDVKKHRNFKLFCFAIIFAYITVLIRSIYRIPEMAGGWGNPLMQKETEFLLLDGMMILLAVFAMTIFHPGIFFAPMRKFAKKKNPTTLSTAEASD</sequence>
<name>A0AAN8IAX7_9EURO</name>
<evidence type="ECO:0000256" key="4">
    <source>
        <dbReference type="ARBA" id="ARBA00023136"/>
    </source>
</evidence>
<protein>
    <recommendedName>
        <fullName evidence="8">Sphingoid long-chain base transporter RSB1</fullName>
    </recommendedName>
</protein>
<keyword evidence="3 5" id="KW-1133">Transmembrane helix</keyword>
<keyword evidence="2 5" id="KW-0812">Transmembrane</keyword>
<keyword evidence="4 5" id="KW-0472">Membrane</keyword>
<dbReference type="EMBL" id="JAKLMC020000003">
    <property type="protein sequence ID" value="KAK5957336.1"/>
    <property type="molecule type" value="Genomic_DNA"/>
</dbReference>
<dbReference type="Proteomes" id="UP001316803">
    <property type="component" value="Unassembled WGS sequence"/>
</dbReference>
<keyword evidence="7" id="KW-1185">Reference proteome</keyword>
<dbReference type="GO" id="GO:0000324">
    <property type="term" value="C:fungal-type vacuole"/>
    <property type="evidence" value="ECO:0007669"/>
    <property type="project" value="TreeGrafter"/>
</dbReference>
<dbReference type="AlphaFoldDB" id="A0AAN8IAX7"/>
<feature type="transmembrane region" description="Helical" evidence="5">
    <location>
        <begin position="37"/>
        <end position="55"/>
    </location>
</feature>
<dbReference type="Pfam" id="PF04479">
    <property type="entry name" value="RTA1"/>
    <property type="match status" value="1"/>
</dbReference>
<dbReference type="PANTHER" id="PTHR31465:SF8">
    <property type="entry name" value="DOMAIN PROTEIN, PUTATIVE (AFU_ORTHOLOGUE AFUA_6G14140)-RELATED"/>
    <property type="match status" value="1"/>
</dbReference>
<dbReference type="PANTHER" id="PTHR31465">
    <property type="entry name" value="PROTEIN RTA1-RELATED"/>
    <property type="match status" value="1"/>
</dbReference>
<evidence type="ECO:0000256" key="3">
    <source>
        <dbReference type="ARBA" id="ARBA00022989"/>
    </source>
</evidence>
<reference evidence="6 7" key="1">
    <citation type="submission" date="2022-12" db="EMBL/GenBank/DDBJ databases">
        <title>Genomic features and morphological characterization of a novel Knufia sp. strain isolated from spacecraft assembly facility.</title>
        <authorList>
            <person name="Teixeira M."/>
            <person name="Chander A.M."/>
            <person name="Stajich J.E."/>
            <person name="Venkateswaran K."/>
        </authorList>
    </citation>
    <scope>NUCLEOTIDE SEQUENCE [LARGE SCALE GENOMIC DNA]</scope>
    <source>
        <strain evidence="6 7">FJI-L2-BK-P2</strain>
    </source>
</reference>